<dbReference type="CDD" id="cd12108">
    <property type="entry name" value="Hr-like"/>
    <property type="match status" value="1"/>
</dbReference>
<dbReference type="Pfam" id="PF01814">
    <property type="entry name" value="Hemerythrin"/>
    <property type="match status" value="1"/>
</dbReference>
<dbReference type="Proteomes" id="UP000619260">
    <property type="component" value="Unassembled WGS sequence"/>
</dbReference>
<evidence type="ECO:0000313" key="3">
    <source>
        <dbReference type="Proteomes" id="UP000619260"/>
    </source>
</evidence>
<accession>A0A8J3YNB6</accession>
<dbReference type="GO" id="GO:0005886">
    <property type="term" value="C:plasma membrane"/>
    <property type="evidence" value="ECO:0007669"/>
    <property type="project" value="TreeGrafter"/>
</dbReference>
<evidence type="ECO:0000313" key="2">
    <source>
        <dbReference type="EMBL" id="GIJ47025.1"/>
    </source>
</evidence>
<protein>
    <recommendedName>
        <fullName evidence="1">Hemerythrin-like domain-containing protein</fullName>
    </recommendedName>
</protein>
<dbReference type="RefSeq" id="WP_203900544.1">
    <property type="nucleotide sequence ID" value="NZ_BOPF01000013.1"/>
</dbReference>
<comment type="caution">
    <text evidence="2">The sequence shown here is derived from an EMBL/GenBank/DDBJ whole genome shotgun (WGS) entry which is preliminary data.</text>
</comment>
<gene>
    <name evidence="2" type="ORF">Val02_39110</name>
</gene>
<dbReference type="EMBL" id="BOPF01000013">
    <property type="protein sequence ID" value="GIJ47025.1"/>
    <property type="molecule type" value="Genomic_DNA"/>
</dbReference>
<dbReference type="InterPro" id="IPR012312">
    <property type="entry name" value="Hemerythrin-like"/>
</dbReference>
<proteinExistence type="predicted"/>
<feature type="domain" description="Hemerythrin-like" evidence="1">
    <location>
        <begin position="13"/>
        <end position="145"/>
    </location>
</feature>
<dbReference type="AlphaFoldDB" id="A0A8J3YNB6"/>
<dbReference type="Gene3D" id="1.20.120.520">
    <property type="entry name" value="nmb1532 protein domain like"/>
    <property type="match status" value="1"/>
</dbReference>
<dbReference type="PANTHER" id="PTHR39966">
    <property type="entry name" value="BLL2471 PROTEIN-RELATED"/>
    <property type="match status" value="1"/>
</dbReference>
<evidence type="ECO:0000259" key="1">
    <source>
        <dbReference type="Pfam" id="PF01814"/>
    </source>
</evidence>
<dbReference type="PANTHER" id="PTHR39966:SF1">
    <property type="entry name" value="HEMERYTHRIN-LIKE DOMAIN-CONTAINING PROTEIN"/>
    <property type="match status" value="1"/>
</dbReference>
<keyword evidence="3" id="KW-1185">Reference proteome</keyword>
<name>A0A8J3YNB6_9ACTN</name>
<sequence length="220" mass="24755">MSQGSTTMADSRDMVGVHNAFRNEYAALPDLIRRVPADNARRAAVVAEHIAFVSLLLDAHHTSEDDLLWPKLHERAPHEVQPLVHTMEEQHHRIHAKLDELTVGAKRWGTTGDRAGRDALARTAEELLPLLNEHLSLEEARILALIDRYVTDREWKEVAAAGNRKIPGPQRPIALGMLLHHNDAAMEAVFRDAVPKLLWLAARPLSSRAWRKYSARLNPS</sequence>
<organism evidence="2 3">
    <name type="scientific">Virgisporangium aliadipatigenens</name>
    <dbReference type="NCBI Taxonomy" id="741659"/>
    <lineage>
        <taxon>Bacteria</taxon>
        <taxon>Bacillati</taxon>
        <taxon>Actinomycetota</taxon>
        <taxon>Actinomycetes</taxon>
        <taxon>Micromonosporales</taxon>
        <taxon>Micromonosporaceae</taxon>
        <taxon>Virgisporangium</taxon>
    </lineage>
</organism>
<reference evidence="2" key="1">
    <citation type="submission" date="2021-01" db="EMBL/GenBank/DDBJ databases">
        <title>Whole genome shotgun sequence of Virgisporangium aliadipatigenens NBRC 105644.</title>
        <authorList>
            <person name="Komaki H."/>
            <person name="Tamura T."/>
        </authorList>
    </citation>
    <scope>NUCLEOTIDE SEQUENCE</scope>
    <source>
        <strain evidence="2">NBRC 105644</strain>
    </source>
</reference>